<keyword evidence="2" id="KW-1185">Reference proteome</keyword>
<sequence>MRTMSMAIASRVSKLESATGGIAKAMEQRWLMGKAAMLANGFQQPAGFQSSIIIVVIVSSLVKNEPWQPSTVSERLSRHHHRHRLGRYKHKISDFSDNARRICRLT</sequence>
<protein>
    <submittedName>
        <fullName evidence="1">Uncharacterized protein</fullName>
    </submittedName>
</protein>
<dbReference type="AlphaFoldDB" id="A0A5J4ZIM9"/>
<evidence type="ECO:0000313" key="2">
    <source>
        <dbReference type="Proteomes" id="UP000325577"/>
    </source>
</evidence>
<dbReference type="EMBL" id="CM018050">
    <property type="protein sequence ID" value="KAA8517674.1"/>
    <property type="molecule type" value="Genomic_DNA"/>
</dbReference>
<gene>
    <name evidence="1" type="ORF">F0562_015148</name>
</gene>
<reference evidence="1 2" key="1">
    <citation type="submission" date="2019-09" db="EMBL/GenBank/DDBJ databases">
        <title>A chromosome-level genome assembly of the Chinese tupelo Nyssa sinensis.</title>
        <authorList>
            <person name="Yang X."/>
            <person name="Kang M."/>
            <person name="Yang Y."/>
            <person name="Xiong H."/>
            <person name="Wang M."/>
            <person name="Zhang Z."/>
            <person name="Wang Z."/>
            <person name="Wu H."/>
            <person name="Ma T."/>
            <person name="Liu J."/>
            <person name="Xi Z."/>
        </authorList>
    </citation>
    <scope>NUCLEOTIDE SEQUENCE [LARGE SCALE GENOMIC DNA]</scope>
    <source>
        <strain evidence="1">J267</strain>
        <tissue evidence="1">Leaf</tissue>
    </source>
</reference>
<accession>A0A5J4ZIM9</accession>
<organism evidence="1 2">
    <name type="scientific">Nyssa sinensis</name>
    <dbReference type="NCBI Taxonomy" id="561372"/>
    <lineage>
        <taxon>Eukaryota</taxon>
        <taxon>Viridiplantae</taxon>
        <taxon>Streptophyta</taxon>
        <taxon>Embryophyta</taxon>
        <taxon>Tracheophyta</taxon>
        <taxon>Spermatophyta</taxon>
        <taxon>Magnoliopsida</taxon>
        <taxon>eudicotyledons</taxon>
        <taxon>Gunneridae</taxon>
        <taxon>Pentapetalae</taxon>
        <taxon>asterids</taxon>
        <taxon>Cornales</taxon>
        <taxon>Nyssaceae</taxon>
        <taxon>Nyssa</taxon>
    </lineage>
</organism>
<dbReference type="Proteomes" id="UP000325577">
    <property type="component" value="Linkage Group LG7"/>
</dbReference>
<name>A0A5J4ZIM9_9ASTE</name>
<evidence type="ECO:0000313" key="1">
    <source>
        <dbReference type="EMBL" id="KAA8517674.1"/>
    </source>
</evidence>
<proteinExistence type="predicted"/>